<evidence type="ECO:0000313" key="1">
    <source>
        <dbReference type="EMBL" id="KAF4445746.1"/>
    </source>
</evidence>
<evidence type="ECO:0000313" key="2">
    <source>
        <dbReference type="Proteomes" id="UP000554235"/>
    </source>
</evidence>
<gene>
    <name evidence="1" type="ORF">FALBO_17150</name>
</gene>
<proteinExistence type="predicted"/>
<feature type="non-terminal residue" evidence="1">
    <location>
        <position position="542"/>
    </location>
</feature>
<accession>A0A8H4K9B1</accession>
<sequence length="542" mass="60560">LEGEHRDAERMSLGMYEAGMEEDSGFHVFNVAIDHYHRAEALQRTGAIDITCEVEKVVHGAMSADSDYYATLIVMQWFFQPKGGRRISEATIELLFEAGSTDGEIEVEKVSFPDTYSLMPTIQEASVTKGAEAAVGVQQVGYLNLTGKWEKTITATTSDAITLSGGKRLFNNTPPNRIATWTLSENESQPTGIPASLKVAVLVSRDDQEKFSCKLGVKCKTDLRTSVQGLFKKIPKDDPIIFQPDPKDIGTRPNRNPLNVYIEREETQDAISIKTTTDDLLSEGSKEDTPSKEHKLGLDINYPWGWSGSAYDDYDVIAVHGIRDDYKTTWTDEEGNWLLKEHLFQGMSIREIDYSYEIGEESMLYEPNGISLHAKSLIDAYARVRMALEEIFVGTPHRFQSTDDLEDQLHKLILLPGPQIINGTIAKIKLLGTQVIGANQRFLATKLLDRAMIFKIFAQNPRDSLREKPIDDNSIGADGIDYNSDDLANVVTPFRHYAHFIGHSFEAFERSPWINKIHLDLVRGPGSECFSTSSESFGVTGC</sequence>
<feature type="non-terminal residue" evidence="1">
    <location>
        <position position="1"/>
    </location>
</feature>
<dbReference type="AlphaFoldDB" id="A0A8H4K9B1"/>
<dbReference type="Proteomes" id="UP000554235">
    <property type="component" value="Unassembled WGS sequence"/>
</dbReference>
<dbReference type="OrthoDB" id="5030973at2759"/>
<comment type="caution">
    <text evidence="1">The sequence shown here is derived from an EMBL/GenBank/DDBJ whole genome shotgun (WGS) entry which is preliminary data.</text>
</comment>
<dbReference type="EMBL" id="JAADYS010003606">
    <property type="protein sequence ID" value="KAF4445746.1"/>
    <property type="molecule type" value="Genomic_DNA"/>
</dbReference>
<keyword evidence="2" id="KW-1185">Reference proteome</keyword>
<reference evidence="1 2" key="1">
    <citation type="submission" date="2020-01" db="EMBL/GenBank/DDBJ databases">
        <title>Identification and distribution of gene clusters putatively required for synthesis of sphingolipid metabolism inhibitors in phylogenetically diverse species of the filamentous fungus Fusarium.</title>
        <authorList>
            <person name="Kim H.-S."/>
            <person name="Busman M."/>
            <person name="Brown D.W."/>
            <person name="Divon H."/>
            <person name="Uhlig S."/>
            <person name="Proctor R.H."/>
        </authorList>
    </citation>
    <scope>NUCLEOTIDE SEQUENCE [LARGE SCALE GENOMIC DNA]</scope>
    <source>
        <strain evidence="1 2">NRRL 20459</strain>
    </source>
</reference>
<organism evidence="1 2">
    <name type="scientific">Fusarium albosuccineum</name>
    <dbReference type="NCBI Taxonomy" id="1237068"/>
    <lineage>
        <taxon>Eukaryota</taxon>
        <taxon>Fungi</taxon>
        <taxon>Dikarya</taxon>
        <taxon>Ascomycota</taxon>
        <taxon>Pezizomycotina</taxon>
        <taxon>Sordariomycetes</taxon>
        <taxon>Hypocreomycetidae</taxon>
        <taxon>Hypocreales</taxon>
        <taxon>Nectriaceae</taxon>
        <taxon>Fusarium</taxon>
        <taxon>Fusarium decemcellulare species complex</taxon>
    </lineage>
</organism>
<protein>
    <submittedName>
        <fullName evidence="1">Uncharacterized protein</fullName>
    </submittedName>
</protein>
<name>A0A8H4K9B1_9HYPO</name>